<dbReference type="EMBL" id="AFJM02000046">
    <property type="protein sequence ID" value="EMM71488.1"/>
    <property type="molecule type" value="Genomic_DNA"/>
</dbReference>
<keyword evidence="1" id="KW-0812">Transmembrane</keyword>
<gene>
    <name evidence="2" type="ORF">LEP1GSC038_0480</name>
</gene>
<evidence type="ECO:0000313" key="2">
    <source>
        <dbReference type="EMBL" id="EMM71488.1"/>
    </source>
</evidence>
<dbReference type="Pfam" id="PF07611">
    <property type="entry name" value="DUF1574"/>
    <property type="match status" value="1"/>
</dbReference>
<dbReference type="InterPro" id="IPR011468">
    <property type="entry name" value="DUF1574"/>
</dbReference>
<keyword evidence="1" id="KW-1133">Transmembrane helix</keyword>
<name>M6FFE7_9LEPT</name>
<sequence length="72" mass="8828">MKSKPFLWYPVLLFLAIFLFDKIFFLDKVRDYVKQEFTYIYYDVKKELLREIVSKYGSDGEYSKNPEKKKNL</sequence>
<organism evidence="2 3">
    <name type="scientific">Leptospira weilii str. 2006001855</name>
    <dbReference type="NCBI Taxonomy" id="996804"/>
    <lineage>
        <taxon>Bacteria</taxon>
        <taxon>Pseudomonadati</taxon>
        <taxon>Spirochaetota</taxon>
        <taxon>Spirochaetia</taxon>
        <taxon>Leptospirales</taxon>
        <taxon>Leptospiraceae</taxon>
        <taxon>Leptospira</taxon>
    </lineage>
</organism>
<reference evidence="2 3" key="1">
    <citation type="submission" date="2013-01" db="EMBL/GenBank/DDBJ databases">
        <authorList>
            <person name="Harkins D.M."/>
            <person name="Durkin A.S."/>
            <person name="Brinkac L.M."/>
            <person name="Haft D.H."/>
            <person name="Selengut J.D."/>
            <person name="Sanka R."/>
            <person name="DePew J."/>
            <person name="Purushe J."/>
            <person name="Hospenthal D.R."/>
            <person name="Murray C.K."/>
            <person name="Pimentel G."/>
            <person name="Wasfy M."/>
            <person name="Vinetz J.M."/>
            <person name="Sutton G.G."/>
            <person name="Nierman W.C."/>
            <person name="Fouts D.E."/>
        </authorList>
    </citation>
    <scope>NUCLEOTIDE SEQUENCE [LARGE SCALE GENOMIC DNA]</scope>
    <source>
        <strain evidence="2 3">2006001855</strain>
    </source>
</reference>
<dbReference type="AlphaFoldDB" id="M6FFE7"/>
<proteinExistence type="predicted"/>
<accession>M6FFE7</accession>
<evidence type="ECO:0000256" key="1">
    <source>
        <dbReference type="SAM" id="Phobius"/>
    </source>
</evidence>
<dbReference type="Proteomes" id="UP000012101">
    <property type="component" value="Unassembled WGS sequence"/>
</dbReference>
<feature type="transmembrane region" description="Helical" evidence="1">
    <location>
        <begin position="6"/>
        <end position="25"/>
    </location>
</feature>
<comment type="caution">
    <text evidence="2">The sequence shown here is derived from an EMBL/GenBank/DDBJ whole genome shotgun (WGS) entry which is preliminary data.</text>
</comment>
<keyword evidence="1" id="KW-0472">Membrane</keyword>
<evidence type="ECO:0000313" key="3">
    <source>
        <dbReference type="Proteomes" id="UP000012101"/>
    </source>
</evidence>
<protein>
    <submittedName>
        <fullName evidence="2">PF07611 domain protein</fullName>
    </submittedName>
</protein>